<evidence type="ECO:0000313" key="16">
    <source>
        <dbReference type="WBParaSite" id="MhA1_Contig1277.frz3.fgene2"/>
    </source>
</evidence>
<evidence type="ECO:0000256" key="7">
    <source>
        <dbReference type="ARBA" id="ARBA00022968"/>
    </source>
</evidence>
<dbReference type="EC" id="2.4.1.-" evidence="12"/>
<dbReference type="UniPathway" id="UPA00378"/>
<name>A0A1I8B2P3_MELHA</name>
<organism evidence="15 16">
    <name type="scientific">Meloidogyne hapla</name>
    <name type="common">Root-knot nematode worm</name>
    <dbReference type="NCBI Taxonomy" id="6305"/>
    <lineage>
        <taxon>Eukaryota</taxon>
        <taxon>Metazoa</taxon>
        <taxon>Ecdysozoa</taxon>
        <taxon>Nematoda</taxon>
        <taxon>Chromadorea</taxon>
        <taxon>Rhabditida</taxon>
        <taxon>Tylenchina</taxon>
        <taxon>Tylenchomorpha</taxon>
        <taxon>Tylenchoidea</taxon>
        <taxon>Meloidogynidae</taxon>
        <taxon>Meloidogyninae</taxon>
        <taxon>Meloidogyne</taxon>
    </lineage>
</organism>
<evidence type="ECO:0000256" key="5">
    <source>
        <dbReference type="ARBA" id="ARBA00022679"/>
    </source>
</evidence>
<keyword evidence="7" id="KW-0735">Signal-anchor</keyword>
<evidence type="ECO:0000256" key="9">
    <source>
        <dbReference type="ARBA" id="ARBA00023034"/>
    </source>
</evidence>
<accession>A0A1I8B2P3</accession>
<dbReference type="InterPro" id="IPR001503">
    <property type="entry name" value="Glyco_trans_10"/>
</dbReference>
<keyword evidence="6 12" id="KW-0812">Transmembrane</keyword>
<feature type="domain" description="Fucosyltransferase C-terminal" evidence="13">
    <location>
        <begin position="187"/>
        <end position="357"/>
    </location>
</feature>
<dbReference type="SUPFAM" id="SSF53756">
    <property type="entry name" value="UDP-Glycosyltransferase/glycogen phosphorylase"/>
    <property type="match status" value="1"/>
</dbReference>
<dbReference type="AlphaFoldDB" id="A0A1I8B2P3"/>
<comment type="similarity">
    <text evidence="3 12">Belongs to the glycosyltransferase 10 family.</text>
</comment>
<feature type="domain" description="Fucosyltransferase N-terminal" evidence="14">
    <location>
        <begin position="47"/>
        <end position="161"/>
    </location>
</feature>
<dbReference type="Gene3D" id="3.40.50.11660">
    <property type="entry name" value="Glycosyl transferase family 10, C-terminal domain"/>
    <property type="match status" value="1"/>
</dbReference>
<dbReference type="InterPro" id="IPR038577">
    <property type="entry name" value="GT10-like_C_sf"/>
</dbReference>
<keyword evidence="4 12" id="KW-0328">Glycosyltransferase</keyword>
<evidence type="ECO:0000256" key="10">
    <source>
        <dbReference type="ARBA" id="ARBA00023136"/>
    </source>
</evidence>
<evidence type="ECO:0000313" key="15">
    <source>
        <dbReference type="Proteomes" id="UP000095281"/>
    </source>
</evidence>
<feature type="transmembrane region" description="Helical" evidence="12">
    <location>
        <begin position="6"/>
        <end position="25"/>
    </location>
</feature>
<evidence type="ECO:0000256" key="2">
    <source>
        <dbReference type="ARBA" id="ARBA00004922"/>
    </source>
</evidence>
<evidence type="ECO:0000256" key="4">
    <source>
        <dbReference type="ARBA" id="ARBA00022676"/>
    </source>
</evidence>
<comment type="pathway">
    <text evidence="2">Protein modification; protein glycosylation.</text>
</comment>
<dbReference type="Proteomes" id="UP000095281">
    <property type="component" value="Unplaced"/>
</dbReference>
<evidence type="ECO:0000256" key="1">
    <source>
        <dbReference type="ARBA" id="ARBA00004447"/>
    </source>
</evidence>
<protein>
    <recommendedName>
        <fullName evidence="12">Fucosyltransferase</fullName>
        <ecNumber evidence="12">2.4.1.-</ecNumber>
    </recommendedName>
</protein>
<dbReference type="InterPro" id="IPR055270">
    <property type="entry name" value="Glyco_tran_10_C"/>
</dbReference>
<evidence type="ECO:0000256" key="8">
    <source>
        <dbReference type="ARBA" id="ARBA00022989"/>
    </source>
</evidence>
<dbReference type="OMA" id="NANSGRD"/>
<proteinExistence type="inferred from homology"/>
<evidence type="ECO:0000259" key="13">
    <source>
        <dbReference type="Pfam" id="PF00852"/>
    </source>
</evidence>
<dbReference type="PANTHER" id="PTHR48438:SF1">
    <property type="entry name" value="ALPHA-(1,3)-FUCOSYLTRANSFERASE C-RELATED"/>
    <property type="match status" value="1"/>
</dbReference>
<keyword evidence="9 12" id="KW-0333">Golgi apparatus</keyword>
<sequence length="378" mass="45318">MELSKYFYLLIFIIILLLTSLYYFCQYKIEFVYYMFKSSKVTNKQKIPTILIWNKCNYKDNQEIGYPDYPLLYPKTKCPYECDFTHDRRQELNASTILFFIHGFCPMDQWPQNRREDQNYMMYTVECPTETLQYYDRKLLTNTFFNSSATYRSDSSVYMPYDALTKIKPDTPKEYIWDQKEVLANVKSKTKFVFQAVAHCNANSGRDLLTRKMSELEKIDAAGYCFGAEYTKERYESELENHFFYLAFENNMCLNYVTEKFWSALRALTVPVVLSRDVFKGMDVPSNSFIAVDDFKSVNELVDYLKVLRNDTEKYLKYFEWTKTYTKRKFGLDYSPICKICEYATKQFEEKLKNIVDLNKFWNENDCRNDFVKKFLNK</sequence>
<evidence type="ECO:0000256" key="6">
    <source>
        <dbReference type="ARBA" id="ARBA00022692"/>
    </source>
</evidence>
<keyword evidence="15" id="KW-1185">Reference proteome</keyword>
<evidence type="ECO:0000259" key="14">
    <source>
        <dbReference type="Pfam" id="PF17039"/>
    </source>
</evidence>
<keyword evidence="5 12" id="KW-0808">Transferase</keyword>
<dbReference type="Pfam" id="PF17039">
    <property type="entry name" value="Glyco_tran_10_N"/>
    <property type="match status" value="1"/>
</dbReference>
<dbReference type="GO" id="GO:0032580">
    <property type="term" value="C:Golgi cisterna membrane"/>
    <property type="evidence" value="ECO:0007669"/>
    <property type="project" value="UniProtKB-SubCell"/>
</dbReference>
<dbReference type="FunFam" id="3.40.50.11660:FF:000002">
    <property type="entry name" value="Alpha-(1,3)-fucosyltransferase"/>
    <property type="match status" value="1"/>
</dbReference>
<keyword evidence="8 12" id="KW-1133">Transmembrane helix</keyword>
<keyword evidence="11" id="KW-0325">Glycoprotein</keyword>
<keyword evidence="10 12" id="KW-0472">Membrane</keyword>
<dbReference type="GO" id="GO:0008417">
    <property type="term" value="F:fucosyltransferase activity"/>
    <property type="evidence" value="ECO:0007669"/>
    <property type="project" value="InterPro"/>
</dbReference>
<evidence type="ECO:0000256" key="11">
    <source>
        <dbReference type="ARBA" id="ARBA00023180"/>
    </source>
</evidence>
<dbReference type="InterPro" id="IPR031481">
    <property type="entry name" value="Glyco_tran_10_N"/>
</dbReference>
<dbReference type="PANTHER" id="PTHR48438">
    <property type="entry name" value="ALPHA-(1,3)-FUCOSYLTRANSFERASE C-RELATED"/>
    <property type="match status" value="1"/>
</dbReference>
<evidence type="ECO:0000256" key="3">
    <source>
        <dbReference type="ARBA" id="ARBA00008919"/>
    </source>
</evidence>
<evidence type="ECO:0000256" key="12">
    <source>
        <dbReference type="RuleBase" id="RU003832"/>
    </source>
</evidence>
<reference evidence="16" key="1">
    <citation type="submission" date="2016-11" db="UniProtKB">
        <authorList>
            <consortium name="WormBaseParasite"/>
        </authorList>
    </citation>
    <scope>IDENTIFICATION</scope>
</reference>
<dbReference type="Pfam" id="PF00852">
    <property type="entry name" value="Glyco_transf_10"/>
    <property type="match status" value="1"/>
</dbReference>
<comment type="subcellular location">
    <subcellularLocation>
        <location evidence="1 12">Golgi apparatus</location>
        <location evidence="1 12">Golgi stack membrane</location>
        <topology evidence="1 12">Single-pass type II membrane protein</topology>
    </subcellularLocation>
</comment>
<dbReference type="WBParaSite" id="MhA1_Contig1277.frz3.fgene2">
    <property type="protein sequence ID" value="MhA1_Contig1277.frz3.fgene2"/>
    <property type="gene ID" value="MhA1_Contig1277.frz3.fgene2"/>
</dbReference>